<keyword evidence="5" id="KW-1185">Reference proteome</keyword>
<proteinExistence type="predicted"/>
<dbReference type="EMBL" id="LNUW01000001">
    <property type="protein sequence ID" value="KXG87979.1"/>
    <property type="molecule type" value="Genomic_DNA"/>
</dbReference>
<dbReference type="Proteomes" id="UP000070498">
    <property type="component" value="Unassembled WGS sequence"/>
</dbReference>
<evidence type="ECO:0000313" key="4">
    <source>
        <dbReference type="EMBL" id="KXG87979.1"/>
    </source>
</evidence>
<feature type="signal peptide" evidence="2">
    <location>
        <begin position="1"/>
        <end position="20"/>
    </location>
</feature>
<keyword evidence="1 2" id="KW-0732">Signal</keyword>
<dbReference type="InterPro" id="IPR025232">
    <property type="entry name" value="DUF4174"/>
</dbReference>
<reference evidence="4 5" key="1">
    <citation type="submission" date="2015-11" db="EMBL/GenBank/DDBJ databases">
        <title>Draft genome sequence of Agrobacterium sp. R89-1.</title>
        <authorList>
            <person name="Zahradnik J."/>
            <person name="Kyslikova E."/>
            <person name="Palyzova A."/>
            <person name="Kyslik P."/>
        </authorList>
    </citation>
    <scope>NUCLEOTIDE SEQUENCE [LARGE SCALE GENOMIC DNA]</scope>
    <source>
        <strain evidence="4 5">R89-1</strain>
    </source>
</reference>
<organism evidence="4 5">
    <name type="scientific">Agrobacterium bohemicum</name>
    <dbReference type="NCBI Taxonomy" id="2052828"/>
    <lineage>
        <taxon>Bacteria</taxon>
        <taxon>Pseudomonadati</taxon>
        <taxon>Pseudomonadota</taxon>
        <taxon>Alphaproteobacteria</taxon>
        <taxon>Hyphomicrobiales</taxon>
        <taxon>Rhizobiaceae</taxon>
        <taxon>Rhizobium/Agrobacterium group</taxon>
        <taxon>Agrobacterium</taxon>
    </lineage>
</organism>
<comment type="caution">
    <text evidence="4">The sequence shown here is derived from an EMBL/GenBank/DDBJ whole genome shotgun (WGS) entry which is preliminary data.</text>
</comment>
<sequence length="139" mass="15491">MRVLILSLVVALTSISQGFAMESLSHYEWKNRVVLVFGKATDRKVERQIDALKAKQAELADRALIVIRITGNEARAVYGTEIALNADKLRTDAKIDDNDFQVILVGKDGGVKFRSKDIVSDVEIFDLIDRMPMRKAGQG</sequence>
<dbReference type="AlphaFoldDB" id="A0A135P965"/>
<evidence type="ECO:0000256" key="1">
    <source>
        <dbReference type="ARBA" id="ARBA00022729"/>
    </source>
</evidence>
<feature type="chain" id="PRO_5007467136" description="DUF4174 domain-containing protein" evidence="2">
    <location>
        <begin position="21"/>
        <end position="139"/>
    </location>
</feature>
<accession>A0A135P965</accession>
<evidence type="ECO:0000259" key="3">
    <source>
        <dbReference type="Pfam" id="PF13778"/>
    </source>
</evidence>
<evidence type="ECO:0000313" key="5">
    <source>
        <dbReference type="Proteomes" id="UP000070498"/>
    </source>
</evidence>
<gene>
    <name evidence="4" type="ORF">ATO67_16395</name>
</gene>
<name>A0A135P965_9HYPH</name>
<dbReference type="STRING" id="2052828.ATO67_16395"/>
<protein>
    <recommendedName>
        <fullName evidence="3">DUF4174 domain-containing protein</fullName>
    </recommendedName>
</protein>
<feature type="domain" description="DUF4174" evidence="3">
    <location>
        <begin position="24"/>
        <end position="135"/>
    </location>
</feature>
<dbReference type="Pfam" id="PF13778">
    <property type="entry name" value="DUF4174"/>
    <property type="match status" value="1"/>
</dbReference>
<dbReference type="RefSeq" id="WP_067651647.1">
    <property type="nucleotide sequence ID" value="NZ_KQ961032.1"/>
</dbReference>
<evidence type="ECO:0000256" key="2">
    <source>
        <dbReference type="SAM" id="SignalP"/>
    </source>
</evidence>